<comment type="similarity">
    <text evidence="1">Belongs to the TolB family.</text>
</comment>
<evidence type="ECO:0000313" key="5">
    <source>
        <dbReference type="Proteomes" id="UP000317893"/>
    </source>
</evidence>
<name>A0A542DZ93_9MICO</name>
<dbReference type="PROSITE" id="PS51318">
    <property type="entry name" value="TAT"/>
    <property type="match status" value="1"/>
</dbReference>
<dbReference type="InterPro" id="IPR011059">
    <property type="entry name" value="Metal-dep_hydrolase_composite"/>
</dbReference>
<protein>
    <submittedName>
        <fullName evidence="4">Tol biopolymer transport system component</fullName>
    </submittedName>
</protein>
<accession>A0A542DZ93</accession>
<dbReference type="InterPro" id="IPR006311">
    <property type="entry name" value="TAT_signal"/>
</dbReference>
<keyword evidence="5" id="KW-1185">Reference proteome</keyword>
<sequence>MSSSSSPLPPTTGVTPGIMPGITRRTVLRAGAAGSALAGAALTSGPGPSAAADATGTAGTGRTDRIGTGTDFAVRVSPDGRTLALDVLGVLWVCSSSGGDARRLTSDLFDIAQPDWSPDGSTLVVQSYRDAVFNLWTVRPDGSQLRQLTQGPYDHREPRWSPDGRTIAFSSDLRGSYGIYAYDVASATIRVLADDPVAEEYEPTWSPDGTTVAFVVDNTRIDVVTVATGVRSTLGSVPTGVVLHMPQWLPDGSGVIAHRLEAQRNELVLLSAGTSAGGVAGTVTPLVTGEEVLPFRASFPAGSAAGADRLYYYTSEGKVRRRRLGDPQRHTVGFTAAVQLVTPSYRKRRRQFDSRAPQQVKGIGSPTLSPDARSVAFRALGDLYVGALGQRPRPLFRDGWWVSDPDWSPDGRRLAYASDRTGTLNLWVRDLATATDTQLTSFTESAAVSCRWSPDGSELAYLDQDGGLWVLDVASGDVQLVFPATFEPGRPTWSPDGSVIALAAVKPYSRRYREGLSKILLVDRRTGEATYVDPAPDRSLQTRGDDGPVWSPDGRWLCFAMESVLWLLPVGRDGRPTGPARQLTTVVSDAPSWSGDSRTVLFLSNGTLRTVRVGAVTSGGGGSPSAGTAHDLPLTWTNDPGTDTLVVHAGRMWDGVSRTVVRDVDILVSGQRITGIEPHRAGRPGRLVDASDRFVMPGLIDIHHHREMQGYSYGSRQGPLWLSLGITTTRSPGSPAYHMVEEREAVQSGHRVAPRYFGTGEAVDGPRIYYNFMRPTFTAAQLPLELSRAGALDYDLMKCYVRLPTAWQKQVIAWAHEHGVPSTSHYHYPAMAFGGDQTEHIGATNRFGYSRTVTNVGSGFEDVISMFNESRMARTPTLFVSSTLYREDTSLVTDPRVTRMYPLWRQKALAATVTTATTTDQTATRANLRHQVAQVLAMVRGGGLVTTGTDSPIDHLAISTHMNLRACVKYGLTPYEALVTATSSTGAYLGEQLGQVRAGFYADLAIVDGDPLARIEDAAAVTAVVTGGRYRTVEELLAPYDGPTATHGDATPATAGPGTAGPATAGPGTRAAARPAARARANRIRPAVPRHPSTAGFWWNDPQVLAHAREACCEQH</sequence>
<dbReference type="PANTHER" id="PTHR36842">
    <property type="entry name" value="PROTEIN TOLB HOMOLOG"/>
    <property type="match status" value="1"/>
</dbReference>
<proteinExistence type="inferred from homology"/>
<dbReference type="EMBL" id="VFMN01000001">
    <property type="protein sequence ID" value="TQJ08254.1"/>
    <property type="molecule type" value="Genomic_DNA"/>
</dbReference>
<gene>
    <name evidence="4" type="ORF">FB458_1338</name>
</gene>
<evidence type="ECO:0000313" key="4">
    <source>
        <dbReference type="EMBL" id="TQJ08254.1"/>
    </source>
</evidence>
<dbReference type="SUPFAM" id="SSF51556">
    <property type="entry name" value="Metallo-dependent hydrolases"/>
    <property type="match status" value="1"/>
</dbReference>
<organism evidence="4 5">
    <name type="scientific">Lapillicoccus jejuensis</name>
    <dbReference type="NCBI Taxonomy" id="402171"/>
    <lineage>
        <taxon>Bacteria</taxon>
        <taxon>Bacillati</taxon>
        <taxon>Actinomycetota</taxon>
        <taxon>Actinomycetes</taxon>
        <taxon>Micrococcales</taxon>
        <taxon>Intrasporangiaceae</taxon>
        <taxon>Lapillicoccus</taxon>
    </lineage>
</organism>
<dbReference type="InterPro" id="IPR006680">
    <property type="entry name" value="Amidohydro-rel"/>
</dbReference>
<evidence type="ECO:0000256" key="2">
    <source>
        <dbReference type="SAM" id="MobiDB-lite"/>
    </source>
</evidence>
<dbReference type="GO" id="GO:0016810">
    <property type="term" value="F:hydrolase activity, acting on carbon-nitrogen (but not peptide) bonds"/>
    <property type="evidence" value="ECO:0007669"/>
    <property type="project" value="InterPro"/>
</dbReference>
<reference evidence="4 5" key="1">
    <citation type="submission" date="2019-06" db="EMBL/GenBank/DDBJ databases">
        <title>Sequencing the genomes of 1000 actinobacteria strains.</title>
        <authorList>
            <person name="Klenk H.-P."/>
        </authorList>
    </citation>
    <scope>NUCLEOTIDE SEQUENCE [LARGE SCALE GENOMIC DNA]</scope>
    <source>
        <strain evidence="4 5">DSM 18607</strain>
    </source>
</reference>
<dbReference type="Gene3D" id="2.140.10.30">
    <property type="entry name" value="Dipeptidylpeptidase IV, N-terminal domain"/>
    <property type="match status" value="1"/>
</dbReference>
<comment type="caution">
    <text evidence="4">The sequence shown here is derived from an EMBL/GenBank/DDBJ whole genome shotgun (WGS) entry which is preliminary data.</text>
</comment>
<dbReference type="InterPro" id="IPR032466">
    <property type="entry name" value="Metal_Hydrolase"/>
</dbReference>
<feature type="region of interest" description="Disordered" evidence="2">
    <location>
        <begin position="1"/>
        <end position="20"/>
    </location>
</feature>
<dbReference type="SUPFAM" id="SSF51338">
    <property type="entry name" value="Composite domain of metallo-dependent hydrolases"/>
    <property type="match status" value="1"/>
</dbReference>
<dbReference type="SUPFAM" id="SSF69304">
    <property type="entry name" value="Tricorn protease N-terminal domain"/>
    <property type="match status" value="2"/>
</dbReference>
<dbReference type="PANTHER" id="PTHR36842:SF1">
    <property type="entry name" value="PROTEIN TOLB"/>
    <property type="match status" value="1"/>
</dbReference>
<evidence type="ECO:0000259" key="3">
    <source>
        <dbReference type="Pfam" id="PF01979"/>
    </source>
</evidence>
<dbReference type="Gene3D" id="1.20.58.520">
    <property type="entry name" value="Amidohydrolase"/>
    <property type="match status" value="1"/>
</dbReference>
<dbReference type="InterPro" id="IPR011659">
    <property type="entry name" value="WD40"/>
</dbReference>
<dbReference type="AlphaFoldDB" id="A0A542DZ93"/>
<dbReference type="Gene3D" id="2.120.10.30">
    <property type="entry name" value="TolB, C-terminal domain"/>
    <property type="match status" value="2"/>
</dbReference>
<dbReference type="Pfam" id="PF07676">
    <property type="entry name" value="PD40"/>
    <property type="match status" value="5"/>
</dbReference>
<dbReference type="Gene3D" id="3.40.50.10910">
    <property type="entry name" value="Amidohydrolase"/>
    <property type="match status" value="1"/>
</dbReference>
<feature type="compositionally biased region" description="Low complexity" evidence="2">
    <location>
        <begin position="1042"/>
        <end position="1087"/>
    </location>
</feature>
<feature type="region of interest" description="Disordered" evidence="2">
    <location>
        <begin position="1041"/>
        <end position="1090"/>
    </location>
</feature>
<dbReference type="Gene3D" id="2.30.40.10">
    <property type="entry name" value="Urease, subunit C, domain 1"/>
    <property type="match status" value="1"/>
</dbReference>
<dbReference type="InterPro" id="IPR011042">
    <property type="entry name" value="6-blade_b-propeller_TolB-like"/>
</dbReference>
<dbReference type="Gene3D" id="3.30.110.90">
    <property type="entry name" value="Amidohydrolase"/>
    <property type="match status" value="1"/>
</dbReference>
<feature type="domain" description="Amidohydrolase-related" evidence="3">
    <location>
        <begin position="914"/>
        <end position="1029"/>
    </location>
</feature>
<dbReference type="Proteomes" id="UP000317893">
    <property type="component" value="Unassembled WGS sequence"/>
</dbReference>
<dbReference type="Pfam" id="PF01979">
    <property type="entry name" value="Amidohydro_1"/>
    <property type="match status" value="1"/>
</dbReference>
<evidence type="ECO:0000256" key="1">
    <source>
        <dbReference type="ARBA" id="ARBA00009820"/>
    </source>
</evidence>
<feature type="region of interest" description="Disordered" evidence="2">
    <location>
        <begin position="42"/>
        <end position="66"/>
    </location>
</feature>